<dbReference type="PANTHER" id="PTHR30160:SF15">
    <property type="entry name" value="GLYCOSYLTRANSFERASE HI_0523-RELATED"/>
    <property type="match status" value="1"/>
</dbReference>
<evidence type="ECO:0000313" key="3">
    <source>
        <dbReference type="EMBL" id="OJX57960.1"/>
    </source>
</evidence>
<accession>A0A1M3KZS8</accession>
<gene>
    <name evidence="3" type="ORF">BGO89_06055</name>
</gene>
<dbReference type="GO" id="GO:0008713">
    <property type="term" value="F:ADP-heptose-lipopolysaccharide heptosyltransferase activity"/>
    <property type="evidence" value="ECO:0007669"/>
    <property type="project" value="TreeGrafter"/>
</dbReference>
<dbReference type="GO" id="GO:0005829">
    <property type="term" value="C:cytosol"/>
    <property type="evidence" value="ECO:0007669"/>
    <property type="project" value="TreeGrafter"/>
</dbReference>
<dbReference type="AlphaFoldDB" id="A0A1M3KZS8"/>
<evidence type="ECO:0000256" key="2">
    <source>
        <dbReference type="ARBA" id="ARBA00022679"/>
    </source>
</evidence>
<comment type="caution">
    <text evidence="3">The sequence shown here is derived from an EMBL/GenBank/DDBJ whole genome shotgun (WGS) entry which is preliminary data.</text>
</comment>
<dbReference type="Pfam" id="PF01075">
    <property type="entry name" value="Glyco_transf_9"/>
    <property type="match status" value="1"/>
</dbReference>
<sequence>MSPSRIAIIRTDRIGDMVLTLPMFPVLRQRFPDAELVLCTRRYVEPLVGKLDTLGVIDDVIYVDDAPDALRRGLRRHSIDTAFFPRPRLNEVWDAVRAGVRMRIGSAFRWYSPLFNVRVRDHRSDASFHEAEYNVRMILAAFGGSMPAVSLVPPVVPHSAPDALSLPERYVVIHPGSGGSARDWPAERFGDVARALTEAGIDVVVTGIAAERAICDIVHAACPDAIDLCGRTDLDATIRVIAGSSLMVANSTGVLHVAAACGIPVIGLYPSTPSMSSRRWGPYTSDAVIFESGAGDDMMKIDVKDVVDAALNLVQRP</sequence>
<dbReference type="SUPFAM" id="SSF53756">
    <property type="entry name" value="UDP-Glycosyltransferase/glycogen phosphorylase"/>
    <property type="match status" value="1"/>
</dbReference>
<dbReference type="CDD" id="cd03789">
    <property type="entry name" value="GT9_LPS_heptosyltransferase"/>
    <property type="match status" value="1"/>
</dbReference>
<dbReference type="EMBL" id="MKVH01000020">
    <property type="protein sequence ID" value="OJX57960.1"/>
    <property type="molecule type" value="Genomic_DNA"/>
</dbReference>
<proteinExistence type="predicted"/>
<dbReference type="STRING" id="1895771.BGO89_06055"/>
<keyword evidence="2" id="KW-0808">Transferase</keyword>
<evidence type="ECO:0000256" key="1">
    <source>
        <dbReference type="ARBA" id="ARBA00022676"/>
    </source>
</evidence>
<evidence type="ECO:0000313" key="4">
    <source>
        <dbReference type="Proteomes" id="UP000184233"/>
    </source>
</evidence>
<dbReference type="GO" id="GO:0009244">
    <property type="term" value="P:lipopolysaccharide core region biosynthetic process"/>
    <property type="evidence" value="ECO:0007669"/>
    <property type="project" value="TreeGrafter"/>
</dbReference>
<protein>
    <submittedName>
        <fullName evidence="3">Uncharacterized protein</fullName>
    </submittedName>
</protein>
<dbReference type="Proteomes" id="UP000184233">
    <property type="component" value="Unassembled WGS sequence"/>
</dbReference>
<keyword evidence="1" id="KW-0328">Glycosyltransferase</keyword>
<dbReference type="InterPro" id="IPR002201">
    <property type="entry name" value="Glyco_trans_9"/>
</dbReference>
<organism evidence="3 4">
    <name type="scientific">Candidatus Kapaibacterium thiocyanatum</name>
    <dbReference type="NCBI Taxonomy" id="1895771"/>
    <lineage>
        <taxon>Bacteria</taxon>
        <taxon>Pseudomonadati</taxon>
        <taxon>Candidatus Kapaibacteriota</taxon>
        <taxon>Candidatus Kapaibacteriia</taxon>
        <taxon>Candidatus Kapaibacteriales</taxon>
        <taxon>Candidatus Kapaibacteriaceae</taxon>
        <taxon>Candidatus Kapaibacterium</taxon>
    </lineage>
</organism>
<dbReference type="PANTHER" id="PTHR30160">
    <property type="entry name" value="TETRAACYLDISACCHARIDE 4'-KINASE-RELATED"/>
    <property type="match status" value="1"/>
</dbReference>
<reference evidence="3 4" key="1">
    <citation type="submission" date="2016-09" db="EMBL/GenBank/DDBJ databases">
        <title>Genome-resolved meta-omics ties microbial dynamics to process performance in biotechnology for thiocyanate degradation.</title>
        <authorList>
            <person name="Kantor R.S."/>
            <person name="Huddy R.J."/>
            <person name="Iyer R."/>
            <person name="Thomas B.C."/>
            <person name="Brown C.T."/>
            <person name="Anantharaman K."/>
            <person name="Tringe S."/>
            <person name="Hettich R.L."/>
            <person name="Harrison S.T."/>
            <person name="Banfield J.F."/>
        </authorList>
    </citation>
    <scope>NUCLEOTIDE SEQUENCE [LARGE SCALE GENOMIC DNA]</scope>
    <source>
        <strain evidence="3">59-99</strain>
    </source>
</reference>
<name>A0A1M3KZS8_9BACT</name>
<dbReference type="InterPro" id="IPR051199">
    <property type="entry name" value="LPS_LOS_Heptosyltrfase"/>
</dbReference>
<dbReference type="Gene3D" id="3.40.50.2000">
    <property type="entry name" value="Glycogen Phosphorylase B"/>
    <property type="match status" value="2"/>
</dbReference>